<name>A0ABM3QZZ2_SPIOL</name>
<proteinExistence type="predicted"/>
<reference evidence="3" key="2">
    <citation type="submission" date="2025-08" db="UniProtKB">
        <authorList>
            <consortium name="RefSeq"/>
        </authorList>
    </citation>
    <scope>IDENTIFICATION</scope>
    <source>
        <tissue evidence="3">Leaf</tissue>
    </source>
</reference>
<evidence type="ECO:0000313" key="2">
    <source>
        <dbReference type="Proteomes" id="UP000813463"/>
    </source>
</evidence>
<dbReference type="Proteomes" id="UP000813463">
    <property type="component" value="Chromosome 1"/>
</dbReference>
<protein>
    <submittedName>
        <fullName evidence="3">Uncharacterized protein</fullName>
    </submittedName>
</protein>
<reference evidence="2" key="1">
    <citation type="journal article" date="2021" name="Nat. Commun.">
        <title>Genomic analyses provide insights into spinach domestication and the genetic basis of agronomic traits.</title>
        <authorList>
            <person name="Cai X."/>
            <person name="Sun X."/>
            <person name="Xu C."/>
            <person name="Sun H."/>
            <person name="Wang X."/>
            <person name="Ge C."/>
            <person name="Zhang Z."/>
            <person name="Wang Q."/>
            <person name="Fei Z."/>
            <person name="Jiao C."/>
            <person name="Wang Q."/>
        </authorList>
    </citation>
    <scope>NUCLEOTIDE SEQUENCE [LARGE SCALE GENOMIC DNA]</scope>
    <source>
        <strain evidence="2">cv. Varoflay</strain>
    </source>
</reference>
<dbReference type="GeneID" id="130463720"/>
<evidence type="ECO:0000313" key="3">
    <source>
        <dbReference type="RefSeq" id="XP_056688925.1"/>
    </source>
</evidence>
<keyword evidence="2" id="KW-1185">Reference proteome</keyword>
<accession>A0ABM3QZZ2</accession>
<gene>
    <name evidence="3" type="primary">LOC130463720</name>
</gene>
<feature type="region of interest" description="Disordered" evidence="1">
    <location>
        <begin position="149"/>
        <end position="211"/>
    </location>
</feature>
<dbReference type="RefSeq" id="XP_056688925.1">
    <property type="nucleotide sequence ID" value="XM_056832947.1"/>
</dbReference>
<evidence type="ECO:0000256" key="1">
    <source>
        <dbReference type="SAM" id="MobiDB-lite"/>
    </source>
</evidence>
<sequence>MENLILSVIQSTQRIQVSVEPDIQDATMEDVLNNCIENNALAQEREEEEPNLVKPKVNKPIIFLPFQHSREKKNQSFQTLLILSSSRELEKPPNPASFTFACCLTIGHQRINHLAAAAPPQSLHRQGIHAAPPINPPFLFVSSSLVTSNNPHRSTTERDHLLCAQPPPRPSTTTLPPPRRRHVADHQLSRPPCSPAPASPPSLRRRCRAPARRQSLSSSPYSWRRILFRRLLKVLKWPISLFTQGYFRRERIVGVLHLVIAITEPDQDIVGTLMGYTAETVEELLGLRKNMLVRLDFP</sequence>
<organism evidence="2 3">
    <name type="scientific">Spinacia oleracea</name>
    <name type="common">Spinach</name>
    <dbReference type="NCBI Taxonomy" id="3562"/>
    <lineage>
        <taxon>Eukaryota</taxon>
        <taxon>Viridiplantae</taxon>
        <taxon>Streptophyta</taxon>
        <taxon>Embryophyta</taxon>
        <taxon>Tracheophyta</taxon>
        <taxon>Spermatophyta</taxon>
        <taxon>Magnoliopsida</taxon>
        <taxon>eudicotyledons</taxon>
        <taxon>Gunneridae</taxon>
        <taxon>Pentapetalae</taxon>
        <taxon>Caryophyllales</taxon>
        <taxon>Chenopodiaceae</taxon>
        <taxon>Chenopodioideae</taxon>
        <taxon>Anserineae</taxon>
        <taxon>Spinacia</taxon>
    </lineage>
</organism>